<evidence type="ECO:0000313" key="9">
    <source>
        <dbReference type="Proteomes" id="UP000253551"/>
    </source>
</evidence>
<comment type="function">
    <text evidence="1 7">Required for growth under high-pressure and low-temperature conditions.</text>
</comment>
<dbReference type="InterPro" id="IPR038869">
    <property type="entry name" value="DLT1"/>
</dbReference>
<evidence type="ECO:0000256" key="5">
    <source>
        <dbReference type="ARBA" id="ARBA00022989"/>
    </source>
</evidence>
<comment type="similarity">
    <text evidence="2 7">Belongs to the DLT1 family.</text>
</comment>
<keyword evidence="4 7" id="KW-0812">Transmembrane</keyword>
<dbReference type="STRING" id="4846.A0A367KTN5"/>
<feature type="transmembrane region" description="Helical" evidence="7">
    <location>
        <begin position="9"/>
        <end position="31"/>
    </location>
</feature>
<name>A0A367KTN5_RHIST</name>
<evidence type="ECO:0000256" key="7">
    <source>
        <dbReference type="RuleBase" id="RU367100"/>
    </source>
</evidence>
<evidence type="ECO:0000256" key="6">
    <source>
        <dbReference type="ARBA" id="ARBA00023136"/>
    </source>
</evidence>
<comment type="caution">
    <text evidence="8">The sequence shown here is derived from an EMBL/GenBank/DDBJ whole genome shotgun (WGS) entry which is preliminary data.</text>
</comment>
<dbReference type="PANTHER" id="PTHR40021">
    <property type="entry name" value="DEFECT AT LOW TEMPERATURE PROTEIN 1"/>
    <property type="match status" value="1"/>
</dbReference>
<dbReference type="AlphaFoldDB" id="A0A367KTN5"/>
<evidence type="ECO:0000256" key="2">
    <source>
        <dbReference type="ARBA" id="ARBA00005550"/>
    </source>
</evidence>
<dbReference type="Proteomes" id="UP000253551">
    <property type="component" value="Unassembled WGS sequence"/>
</dbReference>
<evidence type="ECO:0000256" key="4">
    <source>
        <dbReference type="ARBA" id="ARBA00022692"/>
    </source>
</evidence>
<evidence type="ECO:0000313" key="8">
    <source>
        <dbReference type="EMBL" id="RCI05507.1"/>
    </source>
</evidence>
<keyword evidence="5 7" id="KW-1133">Transmembrane helix</keyword>
<evidence type="ECO:0000256" key="3">
    <source>
        <dbReference type="ARBA" id="ARBA00021353"/>
    </source>
</evidence>
<proteinExistence type="inferred from homology"/>
<dbReference type="EMBL" id="PJQM01000371">
    <property type="protein sequence ID" value="RCI05507.1"/>
    <property type="molecule type" value="Genomic_DNA"/>
</dbReference>
<accession>A0A367KTN5</accession>
<evidence type="ECO:0000256" key="1">
    <source>
        <dbReference type="ARBA" id="ARBA00002489"/>
    </source>
</evidence>
<keyword evidence="6 7" id="KW-0472">Membrane</keyword>
<reference evidence="8 9" key="1">
    <citation type="journal article" date="2018" name="G3 (Bethesda)">
        <title>Phylogenetic and Phylogenomic Definition of Rhizopus Species.</title>
        <authorList>
            <person name="Gryganskyi A.P."/>
            <person name="Golan J."/>
            <person name="Dolatabadi S."/>
            <person name="Mondo S."/>
            <person name="Robb S."/>
            <person name="Idnurm A."/>
            <person name="Muszewska A."/>
            <person name="Steczkiewicz K."/>
            <person name="Masonjones S."/>
            <person name="Liao H.L."/>
            <person name="Gajdeczka M.T."/>
            <person name="Anike F."/>
            <person name="Vuek A."/>
            <person name="Anishchenko I.M."/>
            <person name="Voigt K."/>
            <person name="de Hoog G.S."/>
            <person name="Smith M.E."/>
            <person name="Heitman J."/>
            <person name="Vilgalys R."/>
            <person name="Stajich J.E."/>
        </authorList>
    </citation>
    <scope>NUCLEOTIDE SEQUENCE [LARGE SCALE GENOMIC DNA]</scope>
    <source>
        <strain evidence="8 9">LSU 92-RS-03</strain>
    </source>
</reference>
<comment type="subcellular location">
    <subcellularLocation>
        <location evidence="7">Membrane</location>
        <topology evidence="7">Multi-pass membrane protein</topology>
    </subcellularLocation>
</comment>
<dbReference type="GO" id="GO:0016020">
    <property type="term" value="C:membrane"/>
    <property type="evidence" value="ECO:0007669"/>
    <property type="project" value="UniProtKB-SubCell"/>
</dbReference>
<dbReference type="OrthoDB" id="337038at2759"/>
<sequence>MKSNRLSHYLYASSLFILIILTAVCVAISAADVSIQALADKTTTGSFDFRNLVVVTGSYVFLALASLLFSCSRMLSIRISMQNIPKTCIPIKRNDLPEKVYFKVKNGFEQTKMIRESTLPRNEDIHTAGWAKPGTPLFEGLNFKQAVARTPSIVEKVAISIDPGYKRPLYCPVRQYIEFLIREGIMDKQLGTVYVKGYEIARFSRDSLSQQQYIDIMKHLAGLLQYMGYNIKAANGKAAGQQTGNETWSTLSSHRTGNSSGYSFKLHHLVSRNSRSLSTNDSQSMKTWISRSTPLRQVFSDEFTAYDEDEVCQDIYELLTRDGR</sequence>
<feature type="transmembrane region" description="Helical" evidence="7">
    <location>
        <begin position="51"/>
        <end position="71"/>
    </location>
</feature>
<gene>
    <name evidence="7" type="primary">DLT1</name>
    <name evidence="8" type="ORF">CU098_004031</name>
</gene>
<organism evidence="8 9">
    <name type="scientific">Rhizopus stolonifer</name>
    <name type="common">Rhizopus nigricans</name>
    <dbReference type="NCBI Taxonomy" id="4846"/>
    <lineage>
        <taxon>Eukaryota</taxon>
        <taxon>Fungi</taxon>
        <taxon>Fungi incertae sedis</taxon>
        <taxon>Mucoromycota</taxon>
        <taxon>Mucoromycotina</taxon>
        <taxon>Mucoromycetes</taxon>
        <taxon>Mucorales</taxon>
        <taxon>Mucorineae</taxon>
        <taxon>Rhizopodaceae</taxon>
        <taxon>Rhizopus</taxon>
    </lineage>
</organism>
<keyword evidence="9" id="KW-1185">Reference proteome</keyword>
<protein>
    <recommendedName>
        <fullName evidence="3 7">Defect at low temperature protein 1</fullName>
    </recommendedName>
</protein>
<dbReference type="PANTHER" id="PTHR40021:SF1">
    <property type="entry name" value="DEFECT AT LOW TEMPERATURE PROTEIN 1"/>
    <property type="match status" value="1"/>
</dbReference>